<keyword evidence="4" id="KW-1185">Reference proteome</keyword>
<evidence type="ECO:0000313" key="3">
    <source>
        <dbReference type="EMBL" id="MBC2605637.1"/>
    </source>
</evidence>
<evidence type="ECO:0000256" key="2">
    <source>
        <dbReference type="SAM" id="MobiDB-lite"/>
    </source>
</evidence>
<feature type="region of interest" description="Disordered" evidence="2">
    <location>
        <begin position="55"/>
        <end position="77"/>
    </location>
</feature>
<keyword evidence="1" id="KW-0175">Coiled coil</keyword>
<comment type="caution">
    <text evidence="3">The sequence shown here is derived from an EMBL/GenBank/DDBJ whole genome shotgun (WGS) entry which is preliminary data.</text>
</comment>
<organism evidence="3 4">
    <name type="scientific">Pelagicoccus albus</name>
    <dbReference type="NCBI Taxonomy" id="415222"/>
    <lineage>
        <taxon>Bacteria</taxon>
        <taxon>Pseudomonadati</taxon>
        <taxon>Verrucomicrobiota</taxon>
        <taxon>Opitutia</taxon>
        <taxon>Puniceicoccales</taxon>
        <taxon>Pelagicoccaceae</taxon>
        <taxon>Pelagicoccus</taxon>
    </lineage>
</organism>
<dbReference type="Gene3D" id="1.10.10.60">
    <property type="entry name" value="Homeodomain-like"/>
    <property type="match status" value="1"/>
</dbReference>
<dbReference type="EMBL" id="JACHVC010000006">
    <property type="protein sequence ID" value="MBC2605637.1"/>
    <property type="molecule type" value="Genomic_DNA"/>
</dbReference>
<evidence type="ECO:0000313" key="4">
    <source>
        <dbReference type="Proteomes" id="UP000526501"/>
    </source>
</evidence>
<dbReference type="RefSeq" id="WP_185659506.1">
    <property type="nucleotide sequence ID" value="NZ_JACHVC010000006.1"/>
</dbReference>
<evidence type="ECO:0000256" key="1">
    <source>
        <dbReference type="SAM" id="Coils"/>
    </source>
</evidence>
<dbReference type="AlphaFoldDB" id="A0A7X1B4U7"/>
<dbReference type="InterPro" id="IPR009057">
    <property type="entry name" value="Homeodomain-like_sf"/>
</dbReference>
<dbReference type="Proteomes" id="UP000526501">
    <property type="component" value="Unassembled WGS sequence"/>
</dbReference>
<gene>
    <name evidence="3" type="ORF">H5P27_06235</name>
</gene>
<name>A0A7X1B4U7_9BACT</name>
<dbReference type="SUPFAM" id="SSF46689">
    <property type="entry name" value="Homeodomain-like"/>
    <property type="match status" value="1"/>
</dbReference>
<reference evidence="3 4" key="1">
    <citation type="submission" date="2020-07" db="EMBL/GenBank/DDBJ databases">
        <authorList>
            <person name="Feng X."/>
        </authorList>
    </citation>
    <scope>NUCLEOTIDE SEQUENCE [LARGE SCALE GENOMIC DNA]</scope>
    <source>
        <strain evidence="3 4">JCM23202</strain>
    </source>
</reference>
<accession>A0A7X1B4U7</accession>
<feature type="coiled-coil region" evidence="1">
    <location>
        <begin position="2"/>
        <end position="29"/>
    </location>
</feature>
<sequence length="131" mass="13649">MITDTQKQIAAAKAKLEALEKKAAAEMSKKLTTLHKEVGFATRAELISALQGLEGGAKRGRKPKAAAAASAGKAKKRAKRARITEELKAQVIEAVKAGEKGAAIASKFGISVPSLQNIKKAAGLTKTRGSK</sequence>
<protein>
    <submittedName>
        <fullName evidence="3">Helix-turn-helix domain-containing protein</fullName>
    </submittedName>
</protein>
<proteinExistence type="predicted"/>